<sequence length="394" mass="43112">MTTTLFTQEFWNNPFPVYAALREQAPVHRLTLPTGSEIWLVTRYADAKAALGDPRFSKRQGATDNAKAVTDNNVSSPLTRHLLANDPPDHTRLRRLVAKVFTARRVEELRPRIEQLSAALVDGMRGRPSADLVEDYAVQLPIQVICELLGVPLADQADFRRWTSVMVGGSASTAGVPEAAAAFLGYLMKLIATKRADPADDLLSGLIATRDEGDRLSEDELTSMVFLLLLAGHETTVNLIGNGMYTLLTHPDDHKRLIADPTLIPAAVEEFLRLESPVETATFRTAVEPVTFGEVTIPRGALVGISLLGPNRDPDRFPDPDRFDLSRPENQHLAFGHGIHYCLGAPLARLEAQVAFTDLLSAFPSMRLAVPAEELVWRPGVLIHGTTALPVDLA</sequence>
<protein>
    <submittedName>
        <fullName evidence="8">Cytochrome P450 hydroxylase</fullName>
    </submittedName>
</protein>
<organism evidence="8 9">
    <name type="scientific">Dactylosporangium sucinum</name>
    <dbReference type="NCBI Taxonomy" id="1424081"/>
    <lineage>
        <taxon>Bacteria</taxon>
        <taxon>Bacillati</taxon>
        <taxon>Actinomycetota</taxon>
        <taxon>Actinomycetes</taxon>
        <taxon>Micromonosporales</taxon>
        <taxon>Micromonosporaceae</taxon>
        <taxon>Dactylosporangium</taxon>
    </lineage>
</organism>
<keyword evidence="4 7" id="KW-0560">Oxidoreductase</keyword>
<dbReference type="SUPFAM" id="SSF48264">
    <property type="entry name" value="Cytochrome P450"/>
    <property type="match status" value="1"/>
</dbReference>
<keyword evidence="5 7" id="KW-0408">Iron</keyword>
<dbReference type="GO" id="GO:0017000">
    <property type="term" value="P:antibiotic biosynthetic process"/>
    <property type="evidence" value="ECO:0007669"/>
    <property type="project" value="UniProtKB-ARBA"/>
</dbReference>
<keyword evidence="2 7" id="KW-0349">Heme</keyword>
<keyword evidence="6 7" id="KW-0503">Monooxygenase</keyword>
<dbReference type="GO" id="GO:0020037">
    <property type="term" value="F:heme binding"/>
    <property type="evidence" value="ECO:0007669"/>
    <property type="project" value="InterPro"/>
</dbReference>
<dbReference type="CDD" id="cd11029">
    <property type="entry name" value="CYP107-like"/>
    <property type="match status" value="1"/>
</dbReference>
<dbReference type="Pfam" id="PF00067">
    <property type="entry name" value="p450"/>
    <property type="match status" value="1"/>
</dbReference>
<dbReference type="InterPro" id="IPR017972">
    <property type="entry name" value="Cyt_P450_CS"/>
</dbReference>
<name>A0A917WY20_9ACTN</name>
<dbReference type="GO" id="GO:0005506">
    <property type="term" value="F:iron ion binding"/>
    <property type="evidence" value="ECO:0007669"/>
    <property type="project" value="InterPro"/>
</dbReference>
<dbReference type="PROSITE" id="PS00086">
    <property type="entry name" value="CYTOCHROME_P450"/>
    <property type="match status" value="1"/>
</dbReference>
<reference evidence="8" key="2">
    <citation type="submission" date="2020-09" db="EMBL/GenBank/DDBJ databases">
        <authorList>
            <person name="Sun Q."/>
            <person name="Ohkuma M."/>
        </authorList>
    </citation>
    <scope>NUCLEOTIDE SEQUENCE</scope>
    <source>
        <strain evidence="8">JCM 19831</strain>
    </source>
</reference>
<evidence type="ECO:0000256" key="5">
    <source>
        <dbReference type="ARBA" id="ARBA00023004"/>
    </source>
</evidence>
<evidence type="ECO:0000256" key="6">
    <source>
        <dbReference type="ARBA" id="ARBA00023033"/>
    </source>
</evidence>
<dbReference type="GO" id="GO:0016705">
    <property type="term" value="F:oxidoreductase activity, acting on paired donors, with incorporation or reduction of molecular oxygen"/>
    <property type="evidence" value="ECO:0007669"/>
    <property type="project" value="InterPro"/>
</dbReference>
<dbReference type="InterPro" id="IPR036396">
    <property type="entry name" value="Cyt_P450_sf"/>
</dbReference>
<proteinExistence type="inferred from homology"/>
<reference evidence="8" key="1">
    <citation type="journal article" date="2014" name="Int. J. Syst. Evol. Microbiol.">
        <title>Complete genome sequence of Corynebacterium casei LMG S-19264T (=DSM 44701T), isolated from a smear-ripened cheese.</title>
        <authorList>
            <consortium name="US DOE Joint Genome Institute (JGI-PGF)"/>
            <person name="Walter F."/>
            <person name="Albersmeier A."/>
            <person name="Kalinowski J."/>
            <person name="Ruckert C."/>
        </authorList>
    </citation>
    <scope>NUCLEOTIDE SEQUENCE</scope>
    <source>
        <strain evidence="8">JCM 19831</strain>
    </source>
</reference>
<accession>A0A917WY20</accession>
<dbReference type="PRINTS" id="PR00359">
    <property type="entry name" value="BP450"/>
</dbReference>
<dbReference type="AlphaFoldDB" id="A0A917WY20"/>
<gene>
    <name evidence="8" type="ORF">GCM10007977_045160</name>
</gene>
<evidence type="ECO:0000256" key="4">
    <source>
        <dbReference type="ARBA" id="ARBA00023002"/>
    </source>
</evidence>
<dbReference type="PANTHER" id="PTHR46696:SF1">
    <property type="entry name" value="CYTOCHROME P450 YJIB-RELATED"/>
    <property type="match status" value="1"/>
</dbReference>
<comment type="similarity">
    <text evidence="1 7">Belongs to the cytochrome P450 family.</text>
</comment>
<evidence type="ECO:0000256" key="1">
    <source>
        <dbReference type="ARBA" id="ARBA00010617"/>
    </source>
</evidence>
<dbReference type="InterPro" id="IPR002397">
    <property type="entry name" value="Cyt_P450_B"/>
</dbReference>
<dbReference type="RefSeq" id="WP_190251887.1">
    <property type="nucleotide sequence ID" value="NZ_BMPI01000021.1"/>
</dbReference>
<keyword evidence="3 7" id="KW-0479">Metal-binding</keyword>
<comment type="caution">
    <text evidence="8">The sequence shown here is derived from an EMBL/GenBank/DDBJ whole genome shotgun (WGS) entry which is preliminary data.</text>
</comment>
<dbReference type="PRINTS" id="PR00385">
    <property type="entry name" value="P450"/>
</dbReference>
<evidence type="ECO:0000313" key="9">
    <source>
        <dbReference type="Proteomes" id="UP000642070"/>
    </source>
</evidence>
<evidence type="ECO:0000256" key="7">
    <source>
        <dbReference type="RuleBase" id="RU000461"/>
    </source>
</evidence>
<evidence type="ECO:0000256" key="2">
    <source>
        <dbReference type="ARBA" id="ARBA00022617"/>
    </source>
</evidence>
<dbReference type="PANTHER" id="PTHR46696">
    <property type="entry name" value="P450, PUTATIVE (EUROFUNG)-RELATED"/>
    <property type="match status" value="1"/>
</dbReference>
<dbReference type="FunFam" id="1.10.630.10:FF:000018">
    <property type="entry name" value="Cytochrome P450 monooxygenase"/>
    <property type="match status" value="1"/>
</dbReference>
<evidence type="ECO:0000256" key="3">
    <source>
        <dbReference type="ARBA" id="ARBA00022723"/>
    </source>
</evidence>
<dbReference type="Gene3D" id="1.10.630.10">
    <property type="entry name" value="Cytochrome P450"/>
    <property type="match status" value="1"/>
</dbReference>
<dbReference type="Proteomes" id="UP000642070">
    <property type="component" value="Unassembled WGS sequence"/>
</dbReference>
<dbReference type="GO" id="GO:0004497">
    <property type="term" value="F:monooxygenase activity"/>
    <property type="evidence" value="ECO:0007669"/>
    <property type="project" value="UniProtKB-KW"/>
</dbReference>
<dbReference type="InterPro" id="IPR001128">
    <property type="entry name" value="Cyt_P450"/>
</dbReference>
<dbReference type="EMBL" id="BMPI01000021">
    <property type="protein sequence ID" value="GGM38669.1"/>
    <property type="molecule type" value="Genomic_DNA"/>
</dbReference>
<keyword evidence="9" id="KW-1185">Reference proteome</keyword>
<evidence type="ECO:0000313" key="8">
    <source>
        <dbReference type="EMBL" id="GGM38669.1"/>
    </source>
</evidence>